<evidence type="ECO:0008006" key="3">
    <source>
        <dbReference type="Google" id="ProtNLM"/>
    </source>
</evidence>
<dbReference type="Proteomes" id="UP000077857">
    <property type="component" value="Unassembled WGS sequence"/>
</dbReference>
<protein>
    <recommendedName>
        <fullName evidence="3">Integrase</fullName>
    </recommendedName>
</protein>
<organism evidence="1 2">
    <name type="scientific">Methylomonas koyamae</name>
    <dbReference type="NCBI Taxonomy" id="702114"/>
    <lineage>
        <taxon>Bacteria</taxon>
        <taxon>Pseudomonadati</taxon>
        <taxon>Pseudomonadota</taxon>
        <taxon>Gammaproteobacteria</taxon>
        <taxon>Methylococcales</taxon>
        <taxon>Methylococcaceae</taxon>
        <taxon>Methylomonas</taxon>
    </lineage>
</organism>
<comment type="caution">
    <text evidence="1">The sequence shown here is derived from an EMBL/GenBank/DDBJ whole genome shotgun (WGS) entry which is preliminary data.</text>
</comment>
<reference evidence="1 2" key="1">
    <citation type="submission" date="2016-03" db="EMBL/GenBank/DDBJ databases">
        <authorList>
            <person name="Ploux O."/>
        </authorList>
    </citation>
    <scope>NUCLEOTIDE SEQUENCE [LARGE SCALE GENOMIC DNA]</scope>
    <source>
        <strain evidence="1 2">R-45378</strain>
    </source>
</reference>
<evidence type="ECO:0000313" key="1">
    <source>
        <dbReference type="EMBL" id="OAI19186.1"/>
    </source>
</evidence>
<dbReference type="RefSeq" id="WP_064039637.1">
    <property type="nucleotide sequence ID" value="NZ_LUUJ01000051.1"/>
</dbReference>
<gene>
    <name evidence="1" type="ORF">A1507_07845</name>
</gene>
<dbReference type="AlphaFoldDB" id="A0A177NM29"/>
<evidence type="ECO:0000313" key="2">
    <source>
        <dbReference type="Proteomes" id="UP000077857"/>
    </source>
</evidence>
<dbReference type="EMBL" id="LUUJ01000051">
    <property type="protein sequence ID" value="OAI19186.1"/>
    <property type="molecule type" value="Genomic_DNA"/>
</dbReference>
<accession>A0A177NM29</accession>
<proteinExistence type="predicted"/>
<name>A0A177NM29_9GAMM</name>
<sequence length="72" mass="8575">MNSIDLLNHRLQFFEQLHQEFLFLTGYGTYAHINSRDVYRLYLDYLAEAQAAGAELRQDNQISFIRSYIKSR</sequence>